<evidence type="ECO:0000256" key="2">
    <source>
        <dbReference type="ARBA" id="ARBA00011902"/>
    </source>
</evidence>
<evidence type="ECO:0000256" key="12">
    <source>
        <dbReference type="ARBA" id="ARBA00023136"/>
    </source>
</evidence>
<dbReference type="Gene3D" id="2.60.40.2030">
    <property type="match status" value="2"/>
</dbReference>
<dbReference type="PANTHER" id="PTHR46343:SF2">
    <property type="entry name" value="SUSHI_VON WILLEBRAND FACTOR TYPE A_EGF_PENTRAXIN DOMAIN-CONTAINING 1"/>
    <property type="match status" value="1"/>
</dbReference>
<feature type="chain" id="PRO_5026151560" description="receptor protein-tyrosine kinase" evidence="18">
    <location>
        <begin position="23"/>
        <end position="2688"/>
    </location>
</feature>
<reference evidence="20 21" key="1">
    <citation type="submission" date="2020-02" db="EMBL/GenBank/DDBJ databases">
        <title>Complete genome sequence of Flavobacteriaceae bacterium.</title>
        <authorList>
            <person name="Kim S.-J."/>
            <person name="Kim Y.-S."/>
            <person name="Kim K.-H."/>
        </authorList>
    </citation>
    <scope>NUCLEOTIDE SEQUENCE [LARGE SCALE GENOMIC DNA]</scope>
    <source>
        <strain evidence="20 21">RR4-40</strain>
    </source>
</reference>
<keyword evidence="4" id="KW-0808">Transferase</keyword>
<evidence type="ECO:0000256" key="18">
    <source>
        <dbReference type="SAM" id="SignalP"/>
    </source>
</evidence>
<keyword evidence="11" id="KW-1133">Transmembrane helix</keyword>
<feature type="compositionally biased region" description="Gly residues" evidence="17">
    <location>
        <begin position="1806"/>
        <end position="1820"/>
    </location>
</feature>
<dbReference type="InterPro" id="IPR026444">
    <property type="entry name" value="Secre_tail"/>
</dbReference>
<evidence type="ECO:0000256" key="14">
    <source>
        <dbReference type="ARBA" id="ARBA00023157"/>
    </source>
</evidence>
<keyword evidence="13" id="KW-0829">Tyrosine-protein kinase</keyword>
<dbReference type="InterPro" id="IPR013783">
    <property type="entry name" value="Ig-like_fold"/>
</dbReference>
<dbReference type="Pfam" id="PF12810">
    <property type="entry name" value="ALK_LTK_GRD"/>
    <property type="match status" value="1"/>
</dbReference>
<dbReference type="GO" id="GO:0005886">
    <property type="term" value="C:plasma membrane"/>
    <property type="evidence" value="ECO:0007669"/>
    <property type="project" value="UniProtKB-SubCell"/>
</dbReference>
<feature type="domain" description="HYR" evidence="19">
    <location>
        <begin position="2185"/>
        <end position="2268"/>
    </location>
</feature>
<evidence type="ECO:0000256" key="16">
    <source>
        <dbReference type="ARBA" id="ARBA00023180"/>
    </source>
</evidence>
<evidence type="ECO:0000256" key="15">
    <source>
        <dbReference type="ARBA" id="ARBA00023170"/>
    </source>
</evidence>
<evidence type="ECO:0000256" key="9">
    <source>
        <dbReference type="ARBA" id="ARBA00022777"/>
    </source>
</evidence>
<organism evidence="20 21">
    <name type="scientific">Rasiella rasia</name>
    <dbReference type="NCBI Taxonomy" id="2744027"/>
    <lineage>
        <taxon>Bacteria</taxon>
        <taxon>Pseudomonadati</taxon>
        <taxon>Bacteroidota</taxon>
        <taxon>Flavobacteriia</taxon>
        <taxon>Flavobacteriales</taxon>
        <taxon>Flavobacteriaceae</taxon>
        <taxon>Rasiella</taxon>
    </lineage>
</organism>
<dbReference type="InterPro" id="IPR003410">
    <property type="entry name" value="HYR_dom"/>
</dbReference>
<dbReference type="PROSITE" id="PS50825">
    <property type="entry name" value="HYR"/>
    <property type="match status" value="4"/>
</dbReference>
<protein>
    <recommendedName>
        <fullName evidence="2">receptor protein-tyrosine kinase</fullName>
        <ecNumber evidence="2">2.7.10.1</ecNumber>
    </recommendedName>
</protein>
<comment type="subcellular location">
    <subcellularLocation>
        <location evidence="1">Cell membrane</location>
        <topology evidence="1">Single-pass type I membrane protein</topology>
    </subcellularLocation>
</comment>
<dbReference type="PANTHER" id="PTHR46343">
    <property type="entry name" value="HYR DOMAIN-CONTAINING PROTEIN"/>
    <property type="match status" value="1"/>
</dbReference>
<dbReference type="EC" id="2.7.10.1" evidence="2"/>
<evidence type="ECO:0000256" key="11">
    <source>
        <dbReference type="ARBA" id="ARBA00022989"/>
    </source>
</evidence>
<keyword evidence="8" id="KW-0547">Nucleotide-binding</keyword>
<feature type="domain" description="HYR" evidence="19">
    <location>
        <begin position="1509"/>
        <end position="1591"/>
    </location>
</feature>
<keyword evidence="5" id="KW-0812">Transmembrane</keyword>
<keyword evidence="7" id="KW-0677">Repeat</keyword>
<evidence type="ECO:0000256" key="5">
    <source>
        <dbReference type="ARBA" id="ARBA00022692"/>
    </source>
</evidence>
<dbReference type="KEGG" id="mgel:G5B37_01490"/>
<keyword evidence="14" id="KW-1015">Disulfide bond</keyword>
<dbReference type="Pfam" id="PF18962">
    <property type="entry name" value="Por_Secre_tail"/>
    <property type="match status" value="1"/>
</dbReference>
<dbReference type="InterPro" id="IPR055163">
    <property type="entry name" value="ALK/LTK-like_GRD"/>
</dbReference>
<keyword evidence="21" id="KW-1185">Reference proteome</keyword>
<accession>A0A6G6GI70</accession>
<evidence type="ECO:0000256" key="7">
    <source>
        <dbReference type="ARBA" id="ARBA00022737"/>
    </source>
</evidence>
<dbReference type="InterPro" id="IPR038081">
    <property type="entry name" value="CalX-like_sf"/>
</dbReference>
<evidence type="ECO:0000256" key="8">
    <source>
        <dbReference type="ARBA" id="ARBA00022741"/>
    </source>
</evidence>
<feature type="domain" description="HYR" evidence="19">
    <location>
        <begin position="2511"/>
        <end position="2597"/>
    </location>
</feature>
<keyword evidence="12" id="KW-0472">Membrane</keyword>
<gene>
    <name evidence="20" type="ORF">G5B37_01490</name>
</gene>
<feature type="signal peptide" evidence="18">
    <location>
        <begin position="1"/>
        <end position="22"/>
    </location>
</feature>
<evidence type="ECO:0000256" key="1">
    <source>
        <dbReference type="ARBA" id="ARBA00004251"/>
    </source>
</evidence>
<feature type="region of interest" description="Disordered" evidence="17">
    <location>
        <begin position="1806"/>
        <end position="1825"/>
    </location>
</feature>
<keyword evidence="3" id="KW-1003">Cell membrane</keyword>
<evidence type="ECO:0000256" key="6">
    <source>
        <dbReference type="ARBA" id="ARBA00022729"/>
    </source>
</evidence>
<evidence type="ECO:0000313" key="20">
    <source>
        <dbReference type="EMBL" id="QIE58286.1"/>
    </source>
</evidence>
<keyword evidence="9" id="KW-0418">Kinase</keyword>
<keyword evidence="15" id="KW-0675">Receptor</keyword>
<evidence type="ECO:0000259" key="19">
    <source>
        <dbReference type="PROSITE" id="PS50825"/>
    </source>
</evidence>
<evidence type="ECO:0000256" key="13">
    <source>
        <dbReference type="ARBA" id="ARBA00023137"/>
    </source>
</evidence>
<keyword evidence="10" id="KW-0067">ATP-binding</keyword>
<proteinExistence type="predicted"/>
<evidence type="ECO:0000256" key="10">
    <source>
        <dbReference type="ARBA" id="ARBA00022840"/>
    </source>
</evidence>
<dbReference type="EMBL" id="CP049057">
    <property type="protein sequence ID" value="QIE58286.1"/>
    <property type="molecule type" value="Genomic_DNA"/>
</dbReference>
<dbReference type="SUPFAM" id="SSF141072">
    <property type="entry name" value="CalX-like"/>
    <property type="match status" value="2"/>
</dbReference>
<keyword evidence="16" id="KW-0325">Glycoprotein</keyword>
<feature type="domain" description="HYR" evidence="19">
    <location>
        <begin position="1947"/>
        <end position="2026"/>
    </location>
</feature>
<dbReference type="Pfam" id="PF02494">
    <property type="entry name" value="HYR"/>
    <property type="match status" value="5"/>
</dbReference>
<dbReference type="NCBIfam" id="TIGR04183">
    <property type="entry name" value="Por_Secre_tail"/>
    <property type="match status" value="1"/>
</dbReference>
<name>A0A6G6GI70_9FLAO</name>
<dbReference type="Gene3D" id="2.60.40.10">
    <property type="entry name" value="Immunoglobulins"/>
    <property type="match status" value="6"/>
</dbReference>
<evidence type="ECO:0000256" key="17">
    <source>
        <dbReference type="SAM" id="MobiDB-lite"/>
    </source>
</evidence>
<evidence type="ECO:0000256" key="3">
    <source>
        <dbReference type="ARBA" id="ARBA00022475"/>
    </source>
</evidence>
<dbReference type="GO" id="GO:0005524">
    <property type="term" value="F:ATP binding"/>
    <property type="evidence" value="ECO:0007669"/>
    <property type="project" value="UniProtKB-KW"/>
</dbReference>
<dbReference type="GO" id="GO:0004714">
    <property type="term" value="F:transmembrane receptor protein tyrosine kinase activity"/>
    <property type="evidence" value="ECO:0007669"/>
    <property type="project" value="UniProtKB-EC"/>
</dbReference>
<dbReference type="Proteomes" id="UP000505306">
    <property type="component" value="Chromosome"/>
</dbReference>
<sequence>MKKITLLCIALCSLFLVTNSFAQKVVIVGMNHISGGAGDDGFTFVATENIPGGEVIYFTENEYVSGSNAFTFGTGTTGEGVIRYVVGAGGLATGVVVFINEDLGSNAFTITCSSGDCGSLTASTTNGNGSFNLATNGDGLYAYSDTDENVLNGITQIYSVMYTGSGESLLQNGGAIPASESPAIDYPNAVIVDGFPNDSDDFVGPDRVEYVFNPATLRDGVSQASLENPTNYVSYVSQQLLSTVPFTNLNLGGANPVLTVTTAPTSVNENSGTGMVYTFTLSAAAVGPVTANFSVGGTATFSTDYNQSGAASFNASTGTVTIPNGATTASVTITPVGDGTLEPDETVVLTITSGTGYDAGAPSIGTGTIINDDSISVTPLVAVTGSTHSPPITPESFSFVALDDIGAGVQVYFTERDFNNNQLNFSGGGGGVAVWTAPAGGIVRGEVVVVAETGSNVFTTSCNSGTCGSVSIISGTWDLASQGASIFAYRDSDTNPENGITSVDAVLFTGTSSASGGNIPAIEDPSGVYAGSVVVDGFPSAPSERTEYDPTLRGVTVDQANFQNIANWLHSQPTGALSPVPFANIIITTGSANPALSVTVAPSTTVEDSGTSMVYTFLLDAPAAADTTVNFDVSGTATLTTDYTVSGAATFSATAGTALITTGNTSVDVTITPVVDAIVEPTETIELMVASGTGYDGGTPNAATGSITNDDTSMSDPLVAVMGMTHELGSMDSFSFAAAQDVPAGTVVYFTEESFNNTTLMFASTGEGVVQWTAPAGGQIDQGDVIVITETASNVFTATCSDTSGFGCGTAVLVSGTFALASNGETFYAYEDSDTDPTNGVDDIYSVMYTGVSATPGGNIPPSEDPSGIYLSALVVDGFAAVAPRKTEYTPGSRNVLVGMADFENPSNYDNGVAPGAGLSTVPFANLNIVVTFTAPADLCVDAGVQAGLGGGSPTGGVYSGPGVTDDGNGMTYSFDPAAAGVGVHTLSYTSGGTAVTDDIEVFALPTVTFTAPADLCVDAGVQAGLGGGTPTGGVYSGTGVTDDGNGTTYSFDPAAAGVGTHTITYNFTDGNGCSGSASDDVEVFALPTVTFTAPADLCVDDGVQTGLGGGTPTGGVYSGPGVTDDGNGTTYSFDPAAAGVGTHTLTYTFTDANGCTGSATDDIEVFESPTIFSAGTGTTITLSANNCNAGGEYTLEATLFNGRPSYLRASPFNAFIRWDGTQWGVFDDFGNVAMINTINTPTPPCSDLSPWQASLCSPSTVTGDGTTCDDFSPSDVCINSGIQTGLGNVNPTGGVYSGTGVTDDGNGMTYSFDPAAAGVGTHTITYTVTNGNGCTATASSDVEVFALPTVTFTAPADLCVDAGVQAGLGGGTPTGGVYSGPGVTDDGNGMTYSFDPAAAGVGTHTITYTFTDGNGCTASATDDVEVFALPTVTFTAPASPVCPTLVLTGQGGGTPIGGVYSGPGVTDDGNGMTYTFDTNASGTGTHTITYTYTDGNGCTASDSDTVTVEDNDPPAITCPADITVDNDPGECGAIVTFAATATDNCPSTVSITYSQDPGTQFPVGTTTVTATATDGAGNSATCTFNVTVNDAEDPTITCPGDITVNNDPGNCGTVVTYTSPMATDNCSGFITTETFDFTGAMQTFTVPSGVTSISIEAFGGAGQDMIIEDFDPSIGGLGGQASGDLAVTPGDVLTIFVGGEGVDGIGGFNGGGVGGFGTPSTGTGGFAGSGGGASDVRLGGMTLADRVIVAGGGGGGGRDYVNGSCVPCGIGGNGGSGGGFTGTDGEDPSWSGILGAFPNAGAGGKGGTPAMGGAAGNGPNGPPGNPGTLGIGGIGVDGTQSVASGGGGGGFYGGGSGGGGNSGDGFAGAGGAGGSSYVGGVTSGMTNAGVRTGNGQIIITYAALSVTQTAGLPSGSTFPVGTTTNTFVVTDGAGNTATCSFDVTVNDTENPVITCPANITVNNDPGACGAIVSFAATATDNCSAAVTYSQDPGTSFPVGTTTVTATATDPSGNTATCTFDVTVVDNEPPVAVCTDITVQLDATGNASITPGDIDGGSTDNCGIAALGISPSTFTCADVGANTVTLTVTDVNGNSSTCTATVTVEDNVAPTAVCQDITIQLDANGDASIVAADVDGGSTDACGIASIAVDIDTFDCSNVGPNNVTLTVTDVNGNTSSCVAVVTVEDNIAPMIFCPADIVAPTNNGECGATVTFPLPVGTDNCGIDFVVQQAGIASGEIFPIGVTTNQFIVVDVNGNTATCSFTVTVTDDDPPMAVCQDITVMLDATGNATIVAADVDGGSTDNCAITSLSIDIDSFTCADLGDNIVTLTATDAGGLSSSCTAIVTVENGVMPNAVCQDASVQLDALGMVSIIDASIFDGGSTDACGGTNLTFSVSPDTFTCADVGDNTVTITVTDDGGNTSTCTATLTVEDVIAPTVSCMDLTVSLDANGEASIDPADLVVMSDDICGIAQTSADITDFNCDDVGTPIVVTVTVEDPSGNTATCTATVTVLDEIAPELDCPVDFTVQTIEGTQYEVENFITSGAVTATDNCTDPVNVVSQSPAVGDLLDPGVYPVTITVSDASGNEADCTFNLTVEAVLGIGDNSFDISSVSMYPNPATDFVMLSNPQHIPLQDVRIYDVTGRLIKTIDARETLSEMSIDISELASATYLFLVNTENGEQLTHQIVKE</sequence>
<evidence type="ECO:0000313" key="21">
    <source>
        <dbReference type="Proteomes" id="UP000505306"/>
    </source>
</evidence>
<keyword evidence="6 18" id="KW-0732">Signal</keyword>
<dbReference type="RefSeq" id="WP_164678293.1">
    <property type="nucleotide sequence ID" value="NZ_CP049057.1"/>
</dbReference>
<evidence type="ECO:0000256" key="4">
    <source>
        <dbReference type="ARBA" id="ARBA00022679"/>
    </source>
</evidence>
<dbReference type="InterPro" id="IPR043555">
    <property type="entry name" value="SRPX-like"/>
</dbReference>